<organism evidence="1 2">
    <name type="scientific">Armillaria ostoyae</name>
    <name type="common">Armillaria root rot fungus</name>
    <dbReference type="NCBI Taxonomy" id="47428"/>
    <lineage>
        <taxon>Eukaryota</taxon>
        <taxon>Fungi</taxon>
        <taxon>Dikarya</taxon>
        <taxon>Basidiomycota</taxon>
        <taxon>Agaricomycotina</taxon>
        <taxon>Agaricomycetes</taxon>
        <taxon>Agaricomycetidae</taxon>
        <taxon>Agaricales</taxon>
        <taxon>Marasmiineae</taxon>
        <taxon>Physalacriaceae</taxon>
        <taxon>Armillaria</taxon>
    </lineage>
</organism>
<keyword evidence="2" id="KW-1185">Reference proteome</keyword>
<name>A0A284QQY1_ARMOS</name>
<dbReference type="SUPFAM" id="SSF53927">
    <property type="entry name" value="Cytidine deaminase-like"/>
    <property type="match status" value="1"/>
</dbReference>
<reference evidence="2" key="1">
    <citation type="journal article" date="2017" name="Nat. Ecol. Evol.">
        <title>Genome expansion and lineage-specific genetic innovations in the forest pathogenic fungi Armillaria.</title>
        <authorList>
            <person name="Sipos G."/>
            <person name="Prasanna A.N."/>
            <person name="Walter M.C."/>
            <person name="O'Connor E."/>
            <person name="Balint B."/>
            <person name="Krizsan K."/>
            <person name="Kiss B."/>
            <person name="Hess J."/>
            <person name="Varga T."/>
            <person name="Slot J."/>
            <person name="Riley R."/>
            <person name="Boka B."/>
            <person name="Rigling D."/>
            <person name="Barry K."/>
            <person name="Lee J."/>
            <person name="Mihaltcheva S."/>
            <person name="LaButti K."/>
            <person name="Lipzen A."/>
            <person name="Waldron R."/>
            <person name="Moloney N.M."/>
            <person name="Sperisen C."/>
            <person name="Kredics L."/>
            <person name="Vagvoelgyi C."/>
            <person name="Patrignani A."/>
            <person name="Fitzpatrick D."/>
            <person name="Nagy I."/>
            <person name="Doyle S."/>
            <person name="Anderson J.B."/>
            <person name="Grigoriev I.V."/>
            <person name="Gueldener U."/>
            <person name="Muensterkoetter M."/>
            <person name="Nagy L.G."/>
        </authorList>
    </citation>
    <scope>NUCLEOTIDE SEQUENCE [LARGE SCALE GENOMIC DNA]</scope>
    <source>
        <strain evidence="2">C18/9</strain>
    </source>
</reference>
<evidence type="ECO:0000313" key="2">
    <source>
        <dbReference type="Proteomes" id="UP000219338"/>
    </source>
</evidence>
<dbReference type="AlphaFoldDB" id="A0A284QQY1"/>
<dbReference type="EMBL" id="FUEG01000001">
    <property type="protein sequence ID" value="SJK98868.1"/>
    <property type="molecule type" value="Genomic_DNA"/>
</dbReference>
<dbReference type="InterPro" id="IPR016193">
    <property type="entry name" value="Cytidine_deaminase-like"/>
</dbReference>
<protein>
    <recommendedName>
        <fullName evidence="3">CMP/dCMP-type deaminase domain-containing protein</fullName>
    </recommendedName>
</protein>
<dbReference type="GO" id="GO:0006139">
    <property type="term" value="P:nucleobase-containing compound metabolic process"/>
    <property type="evidence" value="ECO:0007669"/>
    <property type="project" value="UniProtKB-ARBA"/>
</dbReference>
<proteinExistence type="predicted"/>
<dbReference type="Gene3D" id="3.40.140.10">
    <property type="entry name" value="Cytidine Deaminase, domain 2"/>
    <property type="match status" value="1"/>
</dbReference>
<dbReference type="GO" id="GO:0003824">
    <property type="term" value="F:catalytic activity"/>
    <property type="evidence" value="ECO:0007669"/>
    <property type="project" value="InterPro"/>
</dbReference>
<dbReference type="OrthoDB" id="1701769at2759"/>
<gene>
    <name evidence="1" type="ORF">ARMOST_02141</name>
</gene>
<evidence type="ECO:0000313" key="1">
    <source>
        <dbReference type="EMBL" id="SJK98868.1"/>
    </source>
</evidence>
<evidence type="ECO:0008006" key="3">
    <source>
        <dbReference type="Google" id="ProtNLM"/>
    </source>
</evidence>
<accession>A0A284QQY1</accession>
<sequence>MAQQALDASDASVGCVFPVRDGVIIVKARNRTSELRNTSRHAELEAIGQILAESPELSQYLPAIKHDTIRTGRTMYHISWIWRCGSVLGTNNIYHPVHSVYKAAGGYHREEAIVILHWFHIMENTNAPVPKLKNPGSFSSGIPDNSTRLANTNAQRFLGACVVS</sequence>
<dbReference type="STRING" id="47428.A0A284QQY1"/>
<dbReference type="Proteomes" id="UP000219338">
    <property type="component" value="Unassembled WGS sequence"/>
</dbReference>